<proteinExistence type="predicted"/>
<dbReference type="InterPro" id="IPR019614">
    <property type="entry name" value="SAM-dep_methyl-trfase"/>
</dbReference>
<evidence type="ECO:0000256" key="3">
    <source>
        <dbReference type="ARBA" id="ARBA00022691"/>
    </source>
</evidence>
<keyword evidence="1 5" id="KW-0489">Methyltransferase</keyword>
<sequence length="317" mass="34598">MRAASSWQDYELIDATGGSRLERWGDTLLVRPDPQVVWKNARTSPLWAKADAVYHRSDKGGGQWEYRRRLPEKWQIGWEGLRLVVSPTGFKHTGVFPEQAVNWAFYQKAIAAADRPIRVLNLFGYTGGATLACAAAGASVCHVDASKGIVAWARENAAESRLADKPIRWIVDDCSKFVAREARRGNVYDAIIMDPPSYGRGPSGEVWKLENCIYDLIAQCTEVLSDTPLFVAVNSYTTGLSPAVMEYILKTLLCPAKGGMTRCDEIGLPVSSTGGVVPCGATAFWLAEGVQAGEKKSSMNAPIVLKPWTQGAQTGEE</sequence>
<dbReference type="Gene3D" id="3.40.50.150">
    <property type="entry name" value="Vaccinia Virus protein VP39"/>
    <property type="match status" value="1"/>
</dbReference>
<evidence type="ECO:0000313" key="6">
    <source>
        <dbReference type="Proteomes" id="UP000824193"/>
    </source>
</evidence>
<feature type="domain" description="S-adenosylmethionine-dependent methyltransferase" evidence="4">
    <location>
        <begin position="64"/>
        <end position="201"/>
    </location>
</feature>
<keyword evidence="2 5" id="KW-0808">Transferase</keyword>
<organism evidence="5 6">
    <name type="scientific">Candidatus Allofournierella pullicola</name>
    <dbReference type="NCBI Taxonomy" id="2838596"/>
    <lineage>
        <taxon>Bacteria</taxon>
        <taxon>Bacillati</taxon>
        <taxon>Bacillota</taxon>
        <taxon>Clostridia</taxon>
        <taxon>Eubacteriales</taxon>
        <taxon>Oscillospiraceae</taxon>
        <taxon>Allofournierella</taxon>
    </lineage>
</organism>
<evidence type="ECO:0000256" key="2">
    <source>
        <dbReference type="ARBA" id="ARBA00022679"/>
    </source>
</evidence>
<gene>
    <name evidence="5" type="ORF">H9865_11135</name>
</gene>
<evidence type="ECO:0000256" key="1">
    <source>
        <dbReference type="ARBA" id="ARBA00022603"/>
    </source>
</evidence>
<evidence type="ECO:0000313" key="5">
    <source>
        <dbReference type="EMBL" id="HIX06630.1"/>
    </source>
</evidence>
<dbReference type="GO" id="GO:0032259">
    <property type="term" value="P:methylation"/>
    <property type="evidence" value="ECO:0007669"/>
    <property type="project" value="UniProtKB-KW"/>
</dbReference>
<reference evidence="5" key="2">
    <citation type="submission" date="2021-04" db="EMBL/GenBank/DDBJ databases">
        <authorList>
            <person name="Gilroy R."/>
        </authorList>
    </citation>
    <scope>NUCLEOTIDE SEQUENCE</scope>
    <source>
        <strain evidence="5">2239</strain>
    </source>
</reference>
<comment type="caution">
    <text evidence="5">The sequence shown here is derived from an EMBL/GenBank/DDBJ whole genome shotgun (WGS) entry which is preliminary data.</text>
</comment>
<dbReference type="AlphaFoldDB" id="A0A9D1V5R0"/>
<dbReference type="Proteomes" id="UP000824193">
    <property type="component" value="Unassembled WGS sequence"/>
</dbReference>
<protein>
    <submittedName>
        <fullName evidence="5">Class I SAM-dependent methyltransferase</fullName>
        <ecNumber evidence="5">2.1.1.-</ecNumber>
    </submittedName>
</protein>
<dbReference type="GO" id="GO:0008168">
    <property type="term" value="F:methyltransferase activity"/>
    <property type="evidence" value="ECO:0007669"/>
    <property type="project" value="UniProtKB-KW"/>
</dbReference>
<accession>A0A9D1V5R0</accession>
<dbReference type="PANTHER" id="PTHR43042">
    <property type="entry name" value="SAM-DEPENDENT METHYLTRANSFERASE"/>
    <property type="match status" value="1"/>
</dbReference>
<dbReference type="InterPro" id="IPR029063">
    <property type="entry name" value="SAM-dependent_MTases_sf"/>
</dbReference>
<dbReference type="PANTHER" id="PTHR43042:SF2">
    <property type="entry name" value="SAM-DEPENDENT METHYLTRANSFERASE"/>
    <property type="match status" value="1"/>
</dbReference>
<reference evidence="5" key="1">
    <citation type="journal article" date="2021" name="PeerJ">
        <title>Extensive microbial diversity within the chicken gut microbiome revealed by metagenomics and culture.</title>
        <authorList>
            <person name="Gilroy R."/>
            <person name="Ravi A."/>
            <person name="Getino M."/>
            <person name="Pursley I."/>
            <person name="Horton D.L."/>
            <person name="Alikhan N.F."/>
            <person name="Baker D."/>
            <person name="Gharbi K."/>
            <person name="Hall N."/>
            <person name="Watson M."/>
            <person name="Adriaenssens E.M."/>
            <person name="Foster-Nyarko E."/>
            <person name="Jarju S."/>
            <person name="Secka A."/>
            <person name="Antonio M."/>
            <person name="Oren A."/>
            <person name="Chaudhuri R.R."/>
            <person name="La Ragione R."/>
            <person name="Hildebrand F."/>
            <person name="Pallen M.J."/>
        </authorList>
    </citation>
    <scope>NUCLEOTIDE SEQUENCE</scope>
    <source>
        <strain evidence="5">2239</strain>
    </source>
</reference>
<name>A0A9D1V5R0_9FIRM</name>
<keyword evidence="3" id="KW-0949">S-adenosyl-L-methionine</keyword>
<dbReference type="EMBL" id="DXFW01000039">
    <property type="protein sequence ID" value="HIX06630.1"/>
    <property type="molecule type" value="Genomic_DNA"/>
</dbReference>
<dbReference type="InterPro" id="IPR013780">
    <property type="entry name" value="Glyco_hydro_b"/>
</dbReference>
<dbReference type="Pfam" id="PF10672">
    <property type="entry name" value="Methyltrans_SAM"/>
    <property type="match status" value="1"/>
</dbReference>
<dbReference type="Gene3D" id="2.60.40.1180">
    <property type="entry name" value="Golgi alpha-mannosidase II"/>
    <property type="match status" value="1"/>
</dbReference>
<dbReference type="EC" id="2.1.1.-" evidence="5"/>
<dbReference type="SUPFAM" id="SSF53335">
    <property type="entry name" value="S-adenosyl-L-methionine-dependent methyltransferases"/>
    <property type="match status" value="1"/>
</dbReference>
<evidence type="ECO:0000259" key="4">
    <source>
        <dbReference type="Pfam" id="PF10672"/>
    </source>
</evidence>